<proteinExistence type="inferred from homology"/>
<comment type="subunit">
    <text evidence="8">Part of the RNA polymerase complex.</text>
</comment>
<comment type="function">
    <text evidence="8">DNA-dependent RNA polymerase (RNAP) catalyzes the transcription of DNA into RNA using the four ribonucleoside triphosphates as substrates.</text>
</comment>
<dbReference type="GO" id="GO:0005737">
    <property type="term" value="C:cytoplasm"/>
    <property type="evidence" value="ECO:0007669"/>
    <property type="project" value="UniProtKB-SubCell"/>
</dbReference>
<dbReference type="GO" id="GO:0006351">
    <property type="term" value="P:DNA-templated transcription"/>
    <property type="evidence" value="ECO:0007669"/>
    <property type="project" value="UniProtKB-UniRule"/>
</dbReference>
<dbReference type="HAMAP" id="MF_00615">
    <property type="entry name" value="RNApol_arch_Rpo12"/>
    <property type="match status" value="1"/>
</dbReference>
<dbReference type="InterPro" id="IPR029040">
    <property type="entry name" value="RPABC4/Spt4"/>
</dbReference>
<evidence type="ECO:0000256" key="2">
    <source>
        <dbReference type="ARBA" id="ARBA00022490"/>
    </source>
</evidence>
<dbReference type="AlphaFoldDB" id="C5A4Z3"/>
<comment type="subcellular location">
    <subcellularLocation>
        <location evidence="8">Cytoplasm</location>
    </subcellularLocation>
</comment>
<dbReference type="KEGG" id="tga:TGAM_0803"/>
<evidence type="ECO:0000313" key="10">
    <source>
        <dbReference type="Proteomes" id="UP000001488"/>
    </source>
</evidence>
<dbReference type="STRING" id="593117.TGAM_0803"/>
<comment type="similarity">
    <text evidence="8">Belongs to the archaeal Rpo12/eukaryotic RPC10 RNA polymerase subunit family.</text>
</comment>
<keyword evidence="5 8" id="KW-0479">Metal-binding</keyword>
<evidence type="ECO:0000256" key="3">
    <source>
        <dbReference type="ARBA" id="ARBA00022679"/>
    </source>
</evidence>
<feature type="binding site" evidence="8">
    <location>
        <position position="72"/>
    </location>
    <ligand>
        <name>Zn(2+)</name>
        <dbReference type="ChEBI" id="CHEBI:29105"/>
    </ligand>
</feature>
<dbReference type="GO" id="GO:0003677">
    <property type="term" value="F:DNA binding"/>
    <property type="evidence" value="ECO:0007669"/>
    <property type="project" value="InterPro"/>
</dbReference>
<dbReference type="Proteomes" id="UP000001488">
    <property type="component" value="Chromosome"/>
</dbReference>
<dbReference type="HOGENOM" id="CLU_2420202_0_0_2"/>
<dbReference type="GO" id="GO:0003899">
    <property type="term" value="F:DNA-directed RNA polymerase activity"/>
    <property type="evidence" value="ECO:0007669"/>
    <property type="project" value="UniProtKB-UniRule"/>
</dbReference>
<dbReference type="PaxDb" id="593117-TGAM_0803"/>
<dbReference type="Pfam" id="PF03604">
    <property type="entry name" value="Zn_ribbon_RPAB4"/>
    <property type="match status" value="1"/>
</dbReference>
<dbReference type="GO" id="GO:0008270">
    <property type="term" value="F:zinc ion binding"/>
    <property type="evidence" value="ECO:0007669"/>
    <property type="project" value="UniProtKB-UniRule"/>
</dbReference>
<comment type="catalytic activity">
    <reaction evidence="8">
        <text>RNA(n) + a ribonucleoside 5'-triphosphate = RNA(n+1) + diphosphate</text>
        <dbReference type="Rhea" id="RHEA:21248"/>
        <dbReference type="Rhea" id="RHEA-COMP:14527"/>
        <dbReference type="Rhea" id="RHEA-COMP:17342"/>
        <dbReference type="ChEBI" id="CHEBI:33019"/>
        <dbReference type="ChEBI" id="CHEBI:61557"/>
        <dbReference type="ChEBI" id="CHEBI:140395"/>
        <dbReference type="EC" id="2.7.7.6"/>
    </reaction>
</comment>
<evidence type="ECO:0000256" key="7">
    <source>
        <dbReference type="ARBA" id="ARBA00023163"/>
    </source>
</evidence>
<accession>C5A4Z3</accession>
<gene>
    <name evidence="8 9" type="primary">rpoP</name>
    <name evidence="8" type="synonym">rpo12</name>
    <name evidence="9" type="ordered locus">TGAM_0803</name>
</gene>
<feature type="binding site" evidence="8">
    <location>
        <position position="53"/>
    </location>
    <ligand>
        <name>Zn(2+)</name>
        <dbReference type="ChEBI" id="CHEBI:29105"/>
    </ligand>
</feature>
<dbReference type="PATRIC" id="fig|593117.10.peg.800"/>
<dbReference type="NCBIfam" id="NF001607">
    <property type="entry name" value="PRK00398.1-4"/>
    <property type="match status" value="1"/>
</dbReference>
<evidence type="ECO:0000256" key="5">
    <source>
        <dbReference type="ARBA" id="ARBA00022723"/>
    </source>
</evidence>
<feature type="binding site" evidence="8">
    <location>
        <position position="69"/>
    </location>
    <ligand>
        <name>Zn(2+)</name>
        <dbReference type="ChEBI" id="CHEBI:29105"/>
    </ligand>
</feature>
<evidence type="ECO:0000256" key="8">
    <source>
        <dbReference type="HAMAP-Rule" id="MF_00615"/>
    </source>
</evidence>
<keyword evidence="10" id="KW-1185">Reference proteome</keyword>
<evidence type="ECO:0000256" key="6">
    <source>
        <dbReference type="ARBA" id="ARBA00022833"/>
    </source>
</evidence>
<organism evidence="9 10">
    <name type="scientific">Thermococcus gammatolerans (strain DSM 15229 / JCM 11827 / EJ3)</name>
    <dbReference type="NCBI Taxonomy" id="593117"/>
    <lineage>
        <taxon>Archaea</taxon>
        <taxon>Methanobacteriati</taxon>
        <taxon>Methanobacteriota</taxon>
        <taxon>Thermococci</taxon>
        <taxon>Thermococcales</taxon>
        <taxon>Thermococcaceae</taxon>
        <taxon>Thermococcus</taxon>
    </lineage>
</organism>
<dbReference type="InterPro" id="IPR023464">
    <property type="entry name" value="Rpo12"/>
</dbReference>
<keyword evidence="6 8" id="KW-0862">Zinc</keyword>
<keyword evidence="3 8" id="KW-0808">Transferase</keyword>
<keyword evidence="4 8" id="KW-0548">Nucleotidyltransferase</keyword>
<evidence type="ECO:0000313" key="9">
    <source>
        <dbReference type="EMBL" id="ACS33305.1"/>
    </source>
</evidence>
<dbReference type="SUPFAM" id="SSF63393">
    <property type="entry name" value="RNA polymerase subunits"/>
    <property type="match status" value="1"/>
</dbReference>
<evidence type="ECO:0000256" key="4">
    <source>
        <dbReference type="ARBA" id="ARBA00022695"/>
    </source>
</evidence>
<evidence type="ECO:0000256" key="1">
    <source>
        <dbReference type="ARBA" id="ARBA00022478"/>
    </source>
</evidence>
<keyword evidence="1 8" id="KW-0240">DNA-directed RNA polymerase</keyword>
<sequence length="91" mass="10605">MAVPEVRGNFRRRCLPADHPCRKGREARCRFQGLILPFWGDIMVKAIYRCAKCGREVELDLETAREVRCPYCGSKILYKPRPRVARRVKAI</sequence>
<dbReference type="eggNOG" id="arCOG04341">
    <property type="taxonomic scope" value="Archaea"/>
</dbReference>
<dbReference type="EMBL" id="CP001398">
    <property type="protein sequence ID" value="ACS33305.1"/>
    <property type="molecule type" value="Genomic_DNA"/>
</dbReference>
<dbReference type="EC" id="2.7.7.6" evidence="8"/>
<keyword evidence="2 8" id="KW-0963">Cytoplasm</keyword>
<protein>
    <recommendedName>
        <fullName evidence="8">DNA-directed RNA polymerase subunit Rpo12</fullName>
        <ecNumber evidence="8">2.7.7.6</ecNumber>
    </recommendedName>
    <alternativeName>
        <fullName evidence="8">DNA-directed RNA polymerase subunit P</fullName>
    </alternativeName>
</protein>
<dbReference type="Gene3D" id="2.20.28.30">
    <property type="entry name" value="RNA polymerase ii, chain L"/>
    <property type="match status" value="1"/>
</dbReference>
<reference evidence="9 10" key="1">
    <citation type="journal article" date="2007" name="Genome Biol.">
        <title>Genome analysis and genome-wide proteomics of Thermococcus gammatolerans, the most radioresistant organism known amongst the Archaea.</title>
        <authorList>
            <person name="Zivanovic Y."/>
            <person name="Armengaud J."/>
            <person name="Lagorce A."/>
            <person name="Leplat C."/>
            <person name="Guerin P."/>
            <person name="Dutertre M."/>
            <person name="Anthouard V."/>
            <person name="Forterre P."/>
            <person name="Wincker P."/>
            <person name="Confalonieri F."/>
        </authorList>
    </citation>
    <scope>NUCLEOTIDE SEQUENCE [LARGE SCALE GENOMIC DNA]</scope>
    <source>
        <strain evidence="10">DSM 15229 / JCM 11827 / EJ3</strain>
    </source>
</reference>
<name>C5A4Z3_THEGJ</name>
<dbReference type="GO" id="GO:0000428">
    <property type="term" value="C:DNA-directed RNA polymerase complex"/>
    <property type="evidence" value="ECO:0007669"/>
    <property type="project" value="UniProtKB-KW"/>
</dbReference>
<comment type="cofactor">
    <cofactor evidence="8">
        <name>Zn(2+)</name>
        <dbReference type="ChEBI" id="CHEBI:29105"/>
    </cofactor>
    <text evidence="8">Binds 1 zinc ion.</text>
</comment>
<dbReference type="SMART" id="SM00659">
    <property type="entry name" value="RPOLCX"/>
    <property type="match status" value="1"/>
</dbReference>
<dbReference type="InterPro" id="IPR006591">
    <property type="entry name" value="RNAP_P/RPABC4"/>
</dbReference>
<keyword evidence="7 8" id="KW-0804">Transcription</keyword>